<dbReference type="Proteomes" id="UP000231912">
    <property type="component" value="Unassembled WGS sequence"/>
</dbReference>
<dbReference type="SUPFAM" id="SSF53686">
    <property type="entry name" value="Tryptophan synthase beta subunit-like PLP-dependent enzymes"/>
    <property type="match status" value="1"/>
</dbReference>
<dbReference type="RefSeq" id="WP_100759953.1">
    <property type="nucleotide sequence ID" value="NZ_NPDT01000008.1"/>
</dbReference>
<evidence type="ECO:0000256" key="2">
    <source>
        <dbReference type="ARBA" id="ARBA00008639"/>
    </source>
</evidence>
<dbReference type="EMBL" id="NPDT01000008">
    <property type="protein sequence ID" value="PJZ64831.1"/>
    <property type="molecule type" value="Genomic_DNA"/>
</dbReference>
<comment type="caution">
    <text evidence="4">The sequence shown here is derived from an EMBL/GenBank/DDBJ whole genome shotgun (WGS) entry which is preliminary data.</text>
</comment>
<dbReference type="InterPro" id="IPR027278">
    <property type="entry name" value="ACCD_DCysDesulf"/>
</dbReference>
<dbReference type="GO" id="GO:0019148">
    <property type="term" value="F:D-cysteine desulfhydrase activity"/>
    <property type="evidence" value="ECO:0007669"/>
    <property type="project" value="TreeGrafter"/>
</dbReference>
<evidence type="ECO:0000313" key="5">
    <source>
        <dbReference type="Proteomes" id="UP000231912"/>
    </source>
</evidence>
<evidence type="ECO:0000256" key="1">
    <source>
        <dbReference type="ARBA" id="ARBA00001933"/>
    </source>
</evidence>
<evidence type="ECO:0000256" key="3">
    <source>
        <dbReference type="ARBA" id="ARBA00022898"/>
    </source>
</evidence>
<dbReference type="InterPro" id="IPR036052">
    <property type="entry name" value="TrpB-like_PALP_sf"/>
</dbReference>
<keyword evidence="3" id="KW-0663">Pyridoxal phosphate</keyword>
<reference evidence="4 5" key="1">
    <citation type="submission" date="2017-07" db="EMBL/GenBank/DDBJ databases">
        <title>Leptospira spp. isolated from tropical soils.</title>
        <authorList>
            <person name="Thibeaux R."/>
            <person name="Iraola G."/>
            <person name="Ferres I."/>
            <person name="Bierque E."/>
            <person name="Girault D."/>
            <person name="Soupe-Gilbert M.-E."/>
            <person name="Picardeau M."/>
            <person name="Goarant C."/>
        </authorList>
    </citation>
    <scope>NUCLEOTIDE SEQUENCE [LARGE SCALE GENOMIC DNA]</scope>
    <source>
        <strain evidence="4 5">FH2-C-A2</strain>
    </source>
</reference>
<sequence length="316" mass="36058">MDPNAIFAIRTPIQFLFRYKNAKVYVKRDDRIFYSQGTKIRKLLGIYHAILPFWKNGKIRKVRIVGNLHSNAVLAGVLFFRYLGIPVRSLVYSRNPVLITPASQIAKRFSEISIFPTREVWKESISIEEDSERIGGSAAGLEFLPKTGELILPEYFFSSDALHGLNSLWEEIPEKEFDRVVIDIGSGLTWISAKDWGRTEVSGICIGLSREKMIPWFRENISRLDRTFLSHLGDGMEDPRDLKGAAYGFGSKNNAWIFKSLEYYKRTGIHLEPIYAAKSLAVMEERIEKGEWGDKILYIYQGGNLMGSPTGIYSIE</sequence>
<proteinExistence type="inferred from homology"/>
<comment type="similarity">
    <text evidence="2">Belongs to the ACC deaminase/D-cysteine desulfhydrase family.</text>
</comment>
<protein>
    <recommendedName>
        <fullName evidence="6">1-aminocyclopropane-1-carboxylate deaminase</fullName>
    </recommendedName>
</protein>
<dbReference type="PIRSF" id="PIRSF006278">
    <property type="entry name" value="ACCD_DCysDesulf"/>
    <property type="match status" value="1"/>
</dbReference>
<evidence type="ECO:0000313" key="4">
    <source>
        <dbReference type="EMBL" id="PJZ64831.1"/>
    </source>
</evidence>
<name>A0A2M9Z8S1_9LEPT</name>
<dbReference type="Gene3D" id="3.40.50.1100">
    <property type="match status" value="2"/>
</dbReference>
<accession>A0A2M9Z8S1</accession>
<dbReference type="PANTHER" id="PTHR43780:SF2">
    <property type="entry name" value="1-AMINOCYCLOPROPANE-1-CARBOXYLATE DEAMINASE-RELATED"/>
    <property type="match status" value="1"/>
</dbReference>
<gene>
    <name evidence="4" type="ORF">CH371_16765</name>
</gene>
<dbReference type="AlphaFoldDB" id="A0A2M9Z8S1"/>
<organism evidence="4 5">
    <name type="scientific">Leptospira wolffii</name>
    <dbReference type="NCBI Taxonomy" id="409998"/>
    <lineage>
        <taxon>Bacteria</taxon>
        <taxon>Pseudomonadati</taxon>
        <taxon>Spirochaetota</taxon>
        <taxon>Spirochaetia</taxon>
        <taxon>Leptospirales</taxon>
        <taxon>Leptospiraceae</taxon>
        <taxon>Leptospira</taxon>
    </lineage>
</organism>
<dbReference type="PANTHER" id="PTHR43780">
    <property type="entry name" value="1-AMINOCYCLOPROPANE-1-CARBOXYLATE DEAMINASE-RELATED"/>
    <property type="match status" value="1"/>
</dbReference>
<comment type="cofactor">
    <cofactor evidence="1">
        <name>pyridoxal 5'-phosphate</name>
        <dbReference type="ChEBI" id="CHEBI:597326"/>
    </cofactor>
</comment>
<evidence type="ECO:0008006" key="6">
    <source>
        <dbReference type="Google" id="ProtNLM"/>
    </source>
</evidence>